<dbReference type="EMBL" id="CAUYUJ010014685">
    <property type="protein sequence ID" value="CAK0844671.1"/>
    <property type="molecule type" value="Genomic_DNA"/>
</dbReference>
<gene>
    <name evidence="2" type="ORF">PCOR1329_LOCUS38730</name>
</gene>
<evidence type="ECO:0000313" key="3">
    <source>
        <dbReference type="Proteomes" id="UP001189429"/>
    </source>
</evidence>
<reference evidence="2" key="1">
    <citation type="submission" date="2023-10" db="EMBL/GenBank/DDBJ databases">
        <authorList>
            <person name="Chen Y."/>
            <person name="Shah S."/>
            <person name="Dougan E. K."/>
            <person name="Thang M."/>
            <person name="Chan C."/>
        </authorList>
    </citation>
    <scope>NUCLEOTIDE SEQUENCE [LARGE SCALE GENOMIC DNA]</scope>
</reference>
<comment type="caution">
    <text evidence="2">The sequence shown here is derived from an EMBL/GenBank/DDBJ whole genome shotgun (WGS) entry which is preliminary data.</text>
</comment>
<accession>A0ABN9TFS1</accession>
<dbReference type="Proteomes" id="UP001189429">
    <property type="component" value="Unassembled WGS sequence"/>
</dbReference>
<name>A0ABN9TFS1_9DINO</name>
<evidence type="ECO:0000256" key="1">
    <source>
        <dbReference type="SAM" id="MobiDB-lite"/>
    </source>
</evidence>
<feature type="region of interest" description="Disordered" evidence="1">
    <location>
        <begin position="100"/>
        <end position="136"/>
    </location>
</feature>
<evidence type="ECO:0000313" key="2">
    <source>
        <dbReference type="EMBL" id="CAK0844671.1"/>
    </source>
</evidence>
<protein>
    <submittedName>
        <fullName evidence="2">Uncharacterized protein</fullName>
    </submittedName>
</protein>
<organism evidence="2 3">
    <name type="scientific">Prorocentrum cordatum</name>
    <dbReference type="NCBI Taxonomy" id="2364126"/>
    <lineage>
        <taxon>Eukaryota</taxon>
        <taxon>Sar</taxon>
        <taxon>Alveolata</taxon>
        <taxon>Dinophyceae</taxon>
        <taxon>Prorocentrales</taxon>
        <taxon>Prorocentraceae</taxon>
        <taxon>Prorocentrum</taxon>
    </lineage>
</organism>
<proteinExistence type="predicted"/>
<feature type="region of interest" description="Disordered" evidence="1">
    <location>
        <begin position="61"/>
        <end position="87"/>
    </location>
</feature>
<keyword evidence="3" id="KW-1185">Reference proteome</keyword>
<sequence length="136" mass="14136">MLTCDLGGCLEGTPSRVTPVSFDPRAMATGSVVYGEALGGPMRVVLHPPEEEVPWPARLVQLPSSGEGTGSEAPAFQPKTKTQRRRMQRAIMRDAVFAALTGQGAPQPSRPAPQSGLGAGGPRTVDQSEGALACVL</sequence>